<dbReference type="OrthoDB" id="9793869at2"/>
<keyword evidence="4" id="KW-1185">Reference proteome</keyword>
<proteinExistence type="predicted"/>
<protein>
    <submittedName>
        <fullName evidence="3">Addiction module antidote protein, HigA family</fullName>
    </submittedName>
</protein>
<dbReference type="EMBL" id="CP019062">
    <property type="protein sequence ID" value="AVF37222.1"/>
    <property type="molecule type" value="Genomic_DNA"/>
</dbReference>
<evidence type="ECO:0000313" key="4">
    <source>
        <dbReference type="Proteomes" id="UP000239197"/>
    </source>
</evidence>
<dbReference type="InterPro" id="IPR013430">
    <property type="entry name" value="Toxin_antidote_HigA"/>
</dbReference>
<name>A0A2L1UW83_9GAMM</name>
<dbReference type="PANTHER" id="PTHR36924">
    <property type="entry name" value="ANTITOXIN HIGA-1"/>
    <property type="match status" value="1"/>
</dbReference>
<evidence type="ECO:0000313" key="3">
    <source>
        <dbReference type="EMBL" id="AVF37222.1"/>
    </source>
</evidence>
<dbReference type="NCBIfam" id="TIGR02607">
    <property type="entry name" value="antidote_HigA"/>
    <property type="match status" value="1"/>
</dbReference>
<organism evidence="3 4">
    <name type="scientific">Rahnella sikkimica</name>
    <dbReference type="NCBI Taxonomy" id="1805933"/>
    <lineage>
        <taxon>Bacteria</taxon>
        <taxon>Pseudomonadati</taxon>
        <taxon>Pseudomonadota</taxon>
        <taxon>Gammaproteobacteria</taxon>
        <taxon>Enterobacterales</taxon>
        <taxon>Yersiniaceae</taxon>
        <taxon>Rahnella</taxon>
    </lineage>
</organism>
<dbReference type="PROSITE" id="PS50943">
    <property type="entry name" value="HTH_CROC1"/>
    <property type="match status" value="1"/>
</dbReference>
<dbReference type="AlphaFoldDB" id="A0A2L1UW83"/>
<reference evidence="4" key="1">
    <citation type="submission" date="2017-01" db="EMBL/GenBank/DDBJ databases">
        <title>Genome sequence of Rouxiella sp. ERMR1:05.</title>
        <authorList>
            <person name="Kumar R."/>
            <person name="Singh D."/>
            <person name="Kumar S."/>
        </authorList>
    </citation>
    <scope>NUCLEOTIDE SEQUENCE [LARGE SCALE GENOMIC DNA]</scope>
    <source>
        <strain evidence="4">ERMR1:05</strain>
    </source>
</reference>
<dbReference type="RefSeq" id="WP_104924579.1">
    <property type="nucleotide sequence ID" value="NZ_CP019062.1"/>
</dbReference>
<gene>
    <name evidence="3" type="ORF">BV494_20990</name>
</gene>
<evidence type="ECO:0000256" key="1">
    <source>
        <dbReference type="ARBA" id="ARBA00023125"/>
    </source>
</evidence>
<dbReference type="SUPFAM" id="SSF47413">
    <property type="entry name" value="lambda repressor-like DNA-binding domains"/>
    <property type="match status" value="1"/>
</dbReference>
<accession>A0A2L1UW83</accession>
<dbReference type="Pfam" id="PF01381">
    <property type="entry name" value="HTH_3"/>
    <property type="match status" value="1"/>
</dbReference>
<dbReference type="PANTHER" id="PTHR36924:SF1">
    <property type="entry name" value="ANTITOXIN HIGA-1"/>
    <property type="match status" value="1"/>
</dbReference>
<dbReference type="Gene3D" id="1.10.260.40">
    <property type="entry name" value="lambda repressor-like DNA-binding domains"/>
    <property type="match status" value="1"/>
</dbReference>
<dbReference type="GO" id="GO:0003677">
    <property type="term" value="F:DNA binding"/>
    <property type="evidence" value="ECO:0007669"/>
    <property type="project" value="UniProtKB-KW"/>
</dbReference>
<dbReference type="SMART" id="SM00530">
    <property type="entry name" value="HTH_XRE"/>
    <property type="match status" value="1"/>
</dbReference>
<sequence>MNMHNPPHPGELIAETLDELNVSVREFARALHIAPSTAQRIVTGKMAVTPEMAVKLAAVLGSSAEYWLKLQANRSLWIAEQTVDTSGLHRLVMTLKPA</sequence>
<dbReference type="Proteomes" id="UP000239197">
    <property type="component" value="Chromosome"/>
</dbReference>
<dbReference type="InterPro" id="IPR010982">
    <property type="entry name" value="Lambda_DNA-bd_dom_sf"/>
</dbReference>
<dbReference type="InterPro" id="IPR001387">
    <property type="entry name" value="Cro/C1-type_HTH"/>
</dbReference>
<evidence type="ECO:0000259" key="2">
    <source>
        <dbReference type="PROSITE" id="PS50943"/>
    </source>
</evidence>
<keyword evidence="1" id="KW-0238">DNA-binding</keyword>
<dbReference type="KEGG" id="rox:BV494_20990"/>
<dbReference type="CDD" id="cd00093">
    <property type="entry name" value="HTH_XRE"/>
    <property type="match status" value="1"/>
</dbReference>
<feature type="domain" description="HTH cro/C1-type" evidence="2">
    <location>
        <begin position="13"/>
        <end position="67"/>
    </location>
</feature>